<keyword evidence="3" id="KW-1185">Reference proteome</keyword>
<dbReference type="InterPro" id="IPR048394">
    <property type="entry name" value="FakA-like_M"/>
</dbReference>
<accession>A0A839K4U2</accession>
<dbReference type="Gene3D" id="1.25.40.340">
    <property type="match status" value="1"/>
</dbReference>
<dbReference type="Pfam" id="PF02734">
    <property type="entry name" value="Dak2"/>
    <property type="match status" value="1"/>
</dbReference>
<dbReference type="PANTHER" id="PTHR33434">
    <property type="entry name" value="DEGV DOMAIN-CONTAINING PROTEIN DR_1986-RELATED"/>
    <property type="match status" value="1"/>
</dbReference>
<dbReference type="EMBL" id="JACEGA010000001">
    <property type="protein sequence ID" value="MBB2183681.1"/>
    <property type="molecule type" value="Genomic_DNA"/>
</dbReference>
<dbReference type="PANTHER" id="PTHR33434:SF4">
    <property type="entry name" value="PHOSPHATASE PROTEIN"/>
    <property type="match status" value="1"/>
</dbReference>
<dbReference type="Proteomes" id="UP000574276">
    <property type="component" value="Unassembled WGS sequence"/>
</dbReference>
<dbReference type="SUPFAM" id="SSF101473">
    <property type="entry name" value="DhaL-like"/>
    <property type="match status" value="1"/>
</dbReference>
<dbReference type="SMART" id="SM01120">
    <property type="entry name" value="Dak2"/>
    <property type="match status" value="1"/>
</dbReference>
<dbReference type="AlphaFoldDB" id="A0A839K4U2"/>
<evidence type="ECO:0000259" key="1">
    <source>
        <dbReference type="PROSITE" id="PS51480"/>
    </source>
</evidence>
<comment type="caution">
    <text evidence="2">The sequence shown here is derived from an EMBL/GenBank/DDBJ whole genome shotgun (WGS) entry which is preliminary data.</text>
</comment>
<dbReference type="GO" id="GO:0004371">
    <property type="term" value="F:glycerone kinase activity"/>
    <property type="evidence" value="ECO:0007669"/>
    <property type="project" value="InterPro"/>
</dbReference>
<sequence>MVIKTIDAKTLKKMFLAGASSIEAKKEYINELNVFPVPDGDTGTNMTLTIMSAVKEVNALSDPSIEELAKAISGGSLRGARGNSGVILSQLFRGFTKEIKDYKEINVTIMSNAFQKAVETAYRAVMKPKEGTILTVARGGAERAAQLVSETDDLVYFGKEVIAHMETVLKNTPELLPVLKEAGVVDSGGQGLLEIVKGAYDALLGKEVSLDNITSNNLPSTGINIERISTEDIKFGYCTEFIIMLEKEYSQKTEEEFKTYLESIGDSLVVVSDDDIVKVHVHTNDPGLAIQKALTYGSLTRMKIDNMREEHNEKVIKDAEKAAAEQKKQEEKAVENKPRKKVGFIAVSMGEGLDEIFTGLGVDYIIKGGQTMNPSTEDMLNAISKVNADNIFILPNNGNIILAADQAKHLTEDKNIYVIPSKTIPQGITAVINFVYDKSPEENAARMTEEMKKVKSGQVTYAVRDTSIDGKEIKQGNIMGIGEKTILSVGSDVKETTLELIQSLADDESELISLYYGEDINEEEANLLGDEIMSAYPDLDVEVHYGGQPIYYYVISVE</sequence>
<reference evidence="2 3" key="1">
    <citation type="submission" date="2020-07" db="EMBL/GenBank/DDBJ databases">
        <title>Characterization and genome sequencing of isolate MD1, a novel member within the family Lachnospiraceae.</title>
        <authorList>
            <person name="Rettenmaier R."/>
            <person name="Di Bello L."/>
            <person name="Zinser C."/>
            <person name="Scheitz K."/>
            <person name="Liebl W."/>
            <person name="Zverlov V."/>
        </authorList>
    </citation>
    <scope>NUCLEOTIDE SEQUENCE [LARGE SCALE GENOMIC DNA]</scope>
    <source>
        <strain evidence="2 3">MD1</strain>
    </source>
</reference>
<dbReference type="InterPro" id="IPR004007">
    <property type="entry name" value="DhaL_dom"/>
</dbReference>
<dbReference type="NCBIfam" id="TIGR03599">
    <property type="entry name" value="YloV"/>
    <property type="match status" value="1"/>
</dbReference>
<dbReference type="RefSeq" id="WP_228353311.1">
    <property type="nucleotide sequence ID" value="NZ_JACEGA010000001.1"/>
</dbReference>
<dbReference type="GO" id="GO:0006071">
    <property type="term" value="P:glycerol metabolic process"/>
    <property type="evidence" value="ECO:0007669"/>
    <property type="project" value="InterPro"/>
</dbReference>
<dbReference type="Pfam" id="PF13684">
    <property type="entry name" value="FakA-like_C"/>
    <property type="match status" value="1"/>
</dbReference>
<dbReference type="PROSITE" id="PS51480">
    <property type="entry name" value="DHAL"/>
    <property type="match status" value="1"/>
</dbReference>
<protein>
    <submittedName>
        <fullName evidence="2">DAK2 domain-containing protein</fullName>
    </submittedName>
</protein>
<dbReference type="SMART" id="SM01121">
    <property type="entry name" value="Dak1_2"/>
    <property type="match status" value="1"/>
</dbReference>
<feature type="domain" description="DhaL" evidence="1">
    <location>
        <begin position="9"/>
        <end position="201"/>
    </location>
</feature>
<evidence type="ECO:0000313" key="2">
    <source>
        <dbReference type="EMBL" id="MBB2183681.1"/>
    </source>
</evidence>
<dbReference type="InterPro" id="IPR050270">
    <property type="entry name" value="DegV_domain_contain"/>
</dbReference>
<name>A0A839K4U2_9FIRM</name>
<dbReference type="InterPro" id="IPR033470">
    <property type="entry name" value="FakA-like_C"/>
</dbReference>
<proteinExistence type="predicted"/>
<dbReference type="InterPro" id="IPR036117">
    <property type="entry name" value="DhaL_dom_sf"/>
</dbReference>
<dbReference type="InterPro" id="IPR019986">
    <property type="entry name" value="YloV-like"/>
</dbReference>
<gene>
    <name evidence="2" type="ORF">H0486_12430</name>
</gene>
<organism evidence="2 3">
    <name type="scientific">Variimorphobacter saccharofermentans</name>
    <dbReference type="NCBI Taxonomy" id="2755051"/>
    <lineage>
        <taxon>Bacteria</taxon>
        <taxon>Bacillati</taxon>
        <taxon>Bacillota</taxon>
        <taxon>Clostridia</taxon>
        <taxon>Lachnospirales</taxon>
        <taxon>Lachnospiraceae</taxon>
        <taxon>Variimorphobacter</taxon>
    </lineage>
</organism>
<dbReference type="Pfam" id="PF21645">
    <property type="entry name" value="FakA-like_M"/>
    <property type="match status" value="1"/>
</dbReference>
<evidence type="ECO:0000313" key="3">
    <source>
        <dbReference type="Proteomes" id="UP000574276"/>
    </source>
</evidence>